<dbReference type="EMBL" id="JAROCF010000001">
    <property type="protein sequence ID" value="MDN4614723.1"/>
    <property type="molecule type" value="Genomic_DNA"/>
</dbReference>
<evidence type="ECO:0000313" key="1">
    <source>
        <dbReference type="EMBL" id="MDN4614723.1"/>
    </source>
</evidence>
<name>A0ABT8KB93_9MICO</name>
<dbReference type="Pfam" id="PF01186">
    <property type="entry name" value="Lysyl_oxidase"/>
    <property type="match status" value="1"/>
</dbReference>
<dbReference type="Gene3D" id="2.60.40.10">
    <property type="entry name" value="Immunoglobulins"/>
    <property type="match status" value="1"/>
</dbReference>
<evidence type="ECO:0000313" key="2">
    <source>
        <dbReference type="Proteomes" id="UP001174208"/>
    </source>
</evidence>
<protein>
    <submittedName>
        <fullName evidence="1">Lysyl oxidase family protein</fullName>
    </submittedName>
</protein>
<accession>A0ABT8KB93</accession>
<dbReference type="SUPFAM" id="SSF117074">
    <property type="entry name" value="Hypothetical protein PA1324"/>
    <property type="match status" value="1"/>
</dbReference>
<keyword evidence="2" id="KW-1185">Reference proteome</keyword>
<sequence>MSVVVAVVVVVAGFQVVRASATYATPEVAAPVEGGVAGFAFADRNGNKRHDPDEPPLRKTKVSVYSTGNLPLTSVRTDAAGVFRFPRIANVTPGESSVQLHVTPVMEGRAAIPDGVETQLEQAFDVKLGATTTLAVTSYTACDSLDDCPGARLPDLEPILDAPDGYPKPDKYIVDTTEKPGRVLLRFASALVNHGGMLHLVGEPVKPRADGRAVQQRIYGDGVVYLHEAGSFVYHPTHRHIHFGDFERYDLLAEDGTVVRTSDKISFCLTDLWRVEGSPPKSGDAFLNLAILRCDAQEQGVNSGIGDYYGPRLPDQWIDVTGVPSGKYRLRLTLNPEHRLLESDLTNNSIEIPVDYVSPE</sequence>
<dbReference type="InterPro" id="IPR013783">
    <property type="entry name" value="Ig-like_fold"/>
</dbReference>
<dbReference type="Proteomes" id="UP001174208">
    <property type="component" value="Unassembled WGS sequence"/>
</dbReference>
<organism evidence="1 2">
    <name type="scientific">Leifsonia williamsii</name>
    <dbReference type="NCBI Taxonomy" id="3035919"/>
    <lineage>
        <taxon>Bacteria</taxon>
        <taxon>Bacillati</taxon>
        <taxon>Actinomycetota</taxon>
        <taxon>Actinomycetes</taxon>
        <taxon>Micrococcales</taxon>
        <taxon>Microbacteriaceae</taxon>
        <taxon>Leifsonia</taxon>
    </lineage>
</organism>
<dbReference type="RefSeq" id="WP_301210661.1">
    <property type="nucleotide sequence ID" value="NZ_JAROCF010000001.1"/>
</dbReference>
<dbReference type="InterPro" id="IPR001695">
    <property type="entry name" value="Lysyl_oxidase"/>
</dbReference>
<comment type="caution">
    <text evidence="1">The sequence shown here is derived from an EMBL/GenBank/DDBJ whole genome shotgun (WGS) entry which is preliminary data.</text>
</comment>
<proteinExistence type="predicted"/>
<reference evidence="1" key="1">
    <citation type="submission" date="2023-06" db="EMBL/GenBank/DDBJ databases">
        <title>MT1 and MT2 Draft Genomes of Novel Species.</title>
        <authorList>
            <person name="Venkateswaran K."/>
        </authorList>
    </citation>
    <scope>NUCLEOTIDE SEQUENCE</scope>
    <source>
        <strain evidence="1">F6_8S_P_1B</strain>
    </source>
</reference>
<gene>
    <name evidence="1" type="ORF">P5G50_09680</name>
</gene>